<organism evidence="1 2">
    <name type="scientific">Lactococcus taiwanensis</name>
    <dbReference type="NCBI Taxonomy" id="1151742"/>
    <lineage>
        <taxon>Bacteria</taxon>
        <taxon>Bacillati</taxon>
        <taxon>Bacillota</taxon>
        <taxon>Bacilli</taxon>
        <taxon>Lactobacillales</taxon>
        <taxon>Streptococcaceae</taxon>
        <taxon>Lactococcus</taxon>
    </lineage>
</organism>
<sequence length="63" mass="7156">MKNNIKLLTMLSKRDSVGNFFCAGCTKKLGSLVIAKRKRLQYNGFNDKEQGASNDNTKFRENL</sequence>
<protein>
    <submittedName>
        <fullName evidence="1">Uncharacterized protein</fullName>
    </submittedName>
</protein>
<gene>
    <name evidence="1" type="ORF">JW886_03010</name>
</gene>
<dbReference type="EMBL" id="CP070872">
    <property type="protein sequence ID" value="QSE77247.1"/>
    <property type="molecule type" value="Genomic_DNA"/>
</dbReference>
<reference evidence="1 2" key="1">
    <citation type="submission" date="2021-02" db="EMBL/GenBank/DDBJ databases">
        <title>Complete genome sequence of Lactococcus lactis strain K_LL004.</title>
        <authorList>
            <person name="Kim H.B."/>
        </authorList>
    </citation>
    <scope>NUCLEOTIDE SEQUENCE [LARGE SCALE GENOMIC DNA]</scope>
    <source>
        <strain evidence="1 2">K_LL004</strain>
    </source>
</reference>
<dbReference type="AlphaFoldDB" id="A0AA45QRV7"/>
<evidence type="ECO:0000313" key="1">
    <source>
        <dbReference type="EMBL" id="QSE77247.1"/>
    </source>
</evidence>
<name>A0AA45QRV7_9LACT</name>
<proteinExistence type="predicted"/>
<dbReference type="Proteomes" id="UP000663608">
    <property type="component" value="Chromosome"/>
</dbReference>
<keyword evidence="2" id="KW-1185">Reference proteome</keyword>
<dbReference type="KEGG" id="lti:JW886_03010"/>
<dbReference type="RefSeq" id="WP_205872281.1">
    <property type="nucleotide sequence ID" value="NZ_CP070872.1"/>
</dbReference>
<accession>A0AA45QRV7</accession>
<evidence type="ECO:0000313" key="2">
    <source>
        <dbReference type="Proteomes" id="UP000663608"/>
    </source>
</evidence>